<protein>
    <submittedName>
        <fullName evidence="1">Uncharacterized protein</fullName>
    </submittedName>
</protein>
<sequence length="93" mass="10376">MLKQLIDSQLLREMLNLYRNFCSRAGINAKMTPHKRVPPLPPRGSQKPDNCSEIQRFGDPFRGNVAAINPDTIITTETIPRSMVRLLGTASGL</sequence>
<dbReference type="Proteomes" id="UP001054945">
    <property type="component" value="Unassembled WGS sequence"/>
</dbReference>
<keyword evidence="2" id="KW-1185">Reference proteome</keyword>
<evidence type="ECO:0000313" key="1">
    <source>
        <dbReference type="EMBL" id="GIY89316.1"/>
    </source>
</evidence>
<reference evidence="1 2" key="1">
    <citation type="submission" date="2021-06" db="EMBL/GenBank/DDBJ databases">
        <title>Caerostris extrusa draft genome.</title>
        <authorList>
            <person name="Kono N."/>
            <person name="Arakawa K."/>
        </authorList>
    </citation>
    <scope>NUCLEOTIDE SEQUENCE [LARGE SCALE GENOMIC DNA]</scope>
</reference>
<accession>A0AAV4X244</accession>
<comment type="caution">
    <text evidence="1">The sequence shown here is derived from an EMBL/GenBank/DDBJ whole genome shotgun (WGS) entry which is preliminary data.</text>
</comment>
<organism evidence="1 2">
    <name type="scientific">Caerostris extrusa</name>
    <name type="common">Bark spider</name>
    <name type="synonym">Caerostris bankana</name>
    <dbReference type="NCBI Taxonomy" id="172846"/>
    <lineage>
        <taxon>Eukaryota</taxon>
        <taxon>Metazoa</taxon>
        <taxon>Ecdysozoa</taxon>
        <taxon>Arthropoda</taxon>
        <taxon>Chelicerata</taxon>
        <taxon>Arachnida</taxon>
        <taxon>Araneae</taxon>
        <taxon>Araneomorphae</taxon>
        <taxon>Entelegynae</taxon>
        <taxon>Araneoidea</taxon>
        <taxon>Araneidae</taxon>
        <taxon>Caerostris</taxon>
    </lineage>
</organism>
<evidence type="ECO:0000313" key="2">
    <source>
        <dbReference type="Proteomes" id="UP001054945"/>
    </source>
</evidence>
<dbReference type="EMBL" id="BPLR01017186">
    <property type="protein sequence ID" value="GIY89316.1"/>
    <property type="molecule type" value="Genomic_DNA"/>
</dbReference>
<gene>
    <name evidence="1" type="ORF">CEXT_299921</name>
</gene>
<name>A0AAV4X244_CAEEX</name>
<proteinExistence type="predicted"/>
<dbReference type="AlphaFoldDB" id="A0AAV4X244"/>